<proteinExistence type="predicted"/>
<accession>A0A699HHH3</accession>
<feature type="compositionally biased region" description="Polar residues" evidence="1">
    <location>
        <begin position="1"/>
        <end position="15"/>
    </location>
</feature>
<comment type="caution">
    <text evidence="2">The sequence shown here is derived from an EMBL/GenBank/DDBJ whole genome shotgun (WGS) entry which is preliminary data.</text>
</comment>
<protein>
    <submittedName>
        <fullName evidence="2">Uncharacterized protein</fullName>
    </submittedName>
</protein>
<name>A0A699HHH3_TANCI</name>
<gene>
    <name evidence="2" type="ORF">Tci_399338</name>
</gene>
<organism evidence="2">
    <name type="scientific">Tanacetum cinerariifolium</name>
    <name type="common">Dalmatian daisy</name>
    <name type="synonym">Chrysanthemum cinerariifolium</name>
    <dbReference type="NCBI Taxonomy" id="118510"/>
    <lineage>
        <taxon>Eukaryota</taxon>
        <taxon>Viridiplantae</taxon>
        <taxon>Streptophyta</taxon>
        <taxon>Embryophyta</taxon>
        <taxon>Tracheophyta</taxon>
        <taxon>Spermatophyta</taxon>
        <taxon>Magnoliopsida</taxon>
        <taxon>eudicotyledons</taxon>
        <taxon>Gunneridae</taxon>
        <taxon>Pentapetalae</taxon>
        <taxon>asterids</taxon>
        <taxon>campanulids</taxon>
        <taxon>Asterales</taxon>
        <taxon>Asteraceae</taxon>
        <taxon>Asteroideae</taxon>
        <taxon>Anthemideae</taxon>
        <taxon>Anthemidinae</taxon>
        <taxon>Tanacetum</taxon>
    </lineage>
</organism>
<feature type="region of interest" description="Disordered" evidence="1">
    <location>
        <begin position="1"/>
        <end position="21"/>
    </location>
</feature>
<dbReference type="EMBL" id="BKCJ010165126">
    <property type="protein sequence ID" value="GEY27364.1"/>
    <property type="molecule type" value="Genomic_DNA"/>
</dbReference>
<evidence type="ECO:0000313" key="2">
    <source>
        <dbReference type="EMBL" id="GEY27364.1"/>
    </source>
</evidence>
<sequence length="156" mass="18460">MTSTSTHQQSLGNARSETHPPMLKRGSYVSWSSQFMRYIERKRDTWKFLKRSIEEDYYVTLPPSVADYDDDYQGEPICDDQEDSLTTAMMLHVQMLGMVVDMQEGHLVLKGSLLIMEMFKRRLGKETYREFYELRPLHEMLRIFNDKTVMLKATME</sequence>
<dbReference type="AlphaFoldDB" id="A0A699HHH3"/>
<evidence type="ECO:0000256" key="1">
    <source>
        <dbReference type="SAM" id="MobiDB-lite"/>
    </source>
</evidence>
<reference evidence="2" key="1">
    <citation type="journal article" date="2019" name="Sci. Rep.">
        <title>Draft genome of Tanacetum cinerariifolium, the natural source of mosquito coil.</title>
        <authorList>
            <person name="Yamashiro T."/>
            <person name="Shiraishi A."/>
            <person name="Satake H."/>
            <person name="Nakayama K."/>
        </authorList>
    </citation>
    <scope>NUCLEOTIDE SEQUENCE</scope>
</reference>